<gene>
    <name evidence="1" type="ORF">KCX74_12715</name>
</gene>
<dbReference type="EMBL" id="JAGSOT010000037">
    <property type="protein sequence ID" value="MBR7796903.1"/>
    <property type="molecule type" value="Genomic_DNA"/>
</dbReference>
<evidence type="ECO:0000313" key="2">
    <source>
        <dbReference type="Proteomes" id="UP000675284"/>
    </source>
</evidence>
<dbReference type="AlphaFoldDB" id="A0A941DZ96"/>
<reference evidence="1" key="1">
    <citation type="submission" date="2021-04" db="EMBL/GenBank/DDBJ databases">
        <title>Isolation and polyphasic classification of algal microorganism.</title>
        <authorList>
            <person name="Wang S."/>
        </authorList>
    </citation>
    <scope>NUCLEOTIDE SEQUENCE</scope>
    <source>
        <strain evidence="1">720a</strain>
    </source>
</reference>
<dbReference type="RefSeq" id="WP_152525446.1">
    <property type="nucleotide sequence ID" value="NZ_BAAACY010000022.1"/>
</dbReference>
<proteinExistence type="predicted"/>
<dbReference type="Proteomes" id="UP000675284">
    <property type="component" value="Unassembled WGS sequence"/>
</dbReference>
<comment type="caution">
    <text evidence="1">The sequence shown here is derived from an EMBL/GenBank/DDBJ whole genome shotgun (WGS) entry which is preliminary data.</text>
</comment>
<evidence type="ECO:0000313" key="1">
    <source>
        <dbReference type="EMBL" id="MBR7796903.1"/>
    </source>
</evidence>
<name>A0A941DZ96_9BACI</name>
<sequence>MNNQEMHTHFKRFLQQYIKENMEELSVNREDQNNSFIFLEDRTLQLIITYMFMKLDSGLYRGDRNEKAESAKIDEIISELDVGLAESREGFEEVIRVLREGSS</sequence>
<accession>A0A941DZ96</accession>
<keyword evidence="2" id="KW-1185">Reference proteome</keyword>
<organism evidence="1 2">
    <name type="scientific">Virgibacillus salarius</name>
    <dbReference type="NCBI Taxonomy" id="447199"/>
    <lineage>
        <taxon>Bacteria</taxon>
        <taxon>Bacillati</taxon>
        <taxon>Bacillota</taxon>
        <taxon>Bacilli</taxon>
        <taxon>Bacillales</taxon>
        <taxon>Bacillaceae</taxon>
        <taxon>Virgibacillus</taxon>
    </lineage>
</organism>
<protein>
    <submittedName>
        <fullName evidence="1">Uncharacterized protein</fullName>
    </submittedName>
</protein>